<feature type="compositionally biased region" description="Basic and acidic residues" evidence="1">
    <location>
        <begin position="12"/>
        <end position="40"/>
    </location>
</feature>
<feature type="compositionally biased region" description="Acidic residues" evidence="1">
    <location>
        <begin position="41"/>
        <end position="84"/>
    </location>
</feature>
<feature type="region of interest" description="Disordered" evidence="1">
    <location>
        <begin position="194"/>
        <end position="234"/>
    </location>
</feature>
<dbReference type="AlphaFoldDB" id="A0AAP0PS51"/>
<evidence type="ECO:0000313" key="3">
    <source>
        <dbReference type="Proteomes" id="UP001417504"/>
    </source>
</evidence>
<proteinExistence type="predicted"/>
<dbReference type="Proteomes" id="UP001417504">
    <property type="component" value="Unassembled WGS sequence"/>
</dbReference>
<organism evidence="2 3">
    <name type="scientific">Stephania japonica</name>
    <dbReference type="NCBI Taxonomy" id="461633"/>
    <lineage>
        <taxon>Eukaryota</taxon>
        <taxon>Viridiplantae</taxon>
        <taxon>Streptophyta</taxon>
        <taxon>Embryophyta</taxon>
        <taxon>Tracheophyta</taxon>
        <taxon>Spermatophyta</taxon>
        <taxon>Magnoliopsida</taxon>
        <taxon>Ranunculales</taxon>
        <taxon>Menispermaceae</taxon>
        <taxon>Menispermoideae</taxon>
        <taxon>Cissampelideae</taxon>
        <taxon>Stephania</taxon>
    </lineage>
</organism>
<keyword evidence="3" id="KW-1185">Reference proteome</keyword>
<dbReference type="EMBL" id="JBBNAE010000001">
    <property type="protein sequence ID" value="KAK9154568.1"/>
    <property type="molecule type" value="Genomic_DNA"/>
</dbReference>
<accession>A0AAP0PS51</accession>
<protein>
    <submittedName>
        <fullName evidence="2">Uncharacterized protein</fullName>
    </submittedName>
</protein>
<name>A0AAP0PS51_9MAGN</name>
<evidence type="ECO:0000256" key="1">
    <source>
        <dbReference type="SAM" id="MobiDB-lite"/>
    </source>
</evidence>
<gene>
    <name evidence="2" type="ORF">Sjap_002048</name>
</gene>
<comment type="caution">
    <text evidence="2">The sequence shown here is derived from an EMBL/GenBank/DDBJ whole genome shotgun (WGS) entry which is preliminary data.</text>
</comment>
<feature type="region of interest" description="Disordered" evidence="1">
    <location>
        <begin position="1"/>
        <end position="101"/>
    </location>
</feature>
<feature type="compositionally biased region" description="Basic and acidic residues" evidence="1">
    <location>
        <begin position="85"/>
        <end position="101"/>
    </location>
</feature>
<evidence type="ECO:0000313" key="2">
    <source>
        <dbReference type="EMBL" id="KAK9154568.1"/>
    </source>
</evidence>
<feature type="compositionally biased region" description="Basic and acidic residues" evidence="1">
    <location>
        <begin position="207"/>
        <end position="234"/>
    </location>
</feature>
<feature type="compositionally biased region" description="Low complexity" evidence="1">
    <location>
        <begin position="194"/>
        <end position="205"/>
    </location>
</feature>
<reference evidence="2 3" key="1">
    <citation type="submission" date="2024-01" db="EMBL/GenBank/DDBJ databases">
        <title>Genome assemblies of Stephania.</title>
        <authorList>
            <person name="Yang L."/>
        </authorList>
    </citation>
    <scope>NUCLEOTIDE SEQUENCE [LARGE SCALE GENOMIC DNA]</scope>
    <source>
        <strain evidence="2">QJT</strain>
        <tissue evidence="2">Leaf</tissue>
    </source>
</reference>
<sequence length="234" mass="25880">MDQPVGKHAWKVRVEEVEKDHSHVDEGAKDVEFDVERGESSGDEDEGGDDGDDDSEEDGDNDDDDHVGDDANEDSDNVGDGDDDRDFHGKGDGNDDRDSEKIDRIDRGKRVIANMVSASAKTVSAKSSELVRGKKVNGKTISAKTRVRITLDTALVWLHLTEKDITVESVIQMANDVVKYLSWKGLVHIATTTTTTTSTRIGKTRTSQHDNTSETRSKVKLDWPKKRKEGSDRV</sequence>